<dbReference type="EMBL" id="CAJVQB010053052">
    <property type="protein sequence ID" value="CAG8836200.1"/>
    <property type="molecule type" value="Genomic_DNA"/>
</dbReference>
<organism evidence="1 2">
    <name type="scientific">Gigaspora margarita</name>
    <dbReference type="NCBI Taxonomy" id="4874"/>
    <lineage>
        <taxon>Eukaryota</taxon>
        <taxon>Fungi</taxon>
        <taxon>Fungi incertae sedis</taxon>
        <taxon>Mucoromycota</taxon>
        <taxon>Glomeromycotina</taxon>
        <taxon>Glomeromycetes</taxon>
        <taxon>Diversisporales</taxon>
        <taxon>Gigasporaceae</taxon>
        <taxon>Gigaspora</taxon>
    </lineage>
</organism>
<proteinExistence type="predicted"/>
<name>A0ABN7WMP7_GIGMA</name>
<gene>
    <name evidence="1" type="ORF">GMARGA_LOCUS32917</name>
</gene>
<sequence>SENLTDKEELDIKNKFIDADTIIKKTLLKSLPEEITSLKVSTQLSPTTAEQIAKLNL</sequence>
<reference evidence="1 2" key="1">
    <citation type="submission" date="2021-06" db="EMBL/GenBank/DDBJ databases">
        <authorList>
            <person name="Kallberg Y."/>
            <person name="Tangrot J."/>
            <person name="Rosling A."/>
        </authorList>
    </citation>
    <scope>NUCLEOTIDE SEQUENCE [LARGE SCALE GENOMIC DNA]</scope>
    <source>
        <strain evidence="1 2">120-4 pot B 10/14</strain>
    </source>
</reference>
<feature type="non-terminal residue" evidence="1">
    <location>
        <position position="1"/>
    </location>
</feature>
<dbReference type="Proteomes" id="UP000789901">
    <property type="component" value="Unassembled WGS sequence"/>
</dbReference>
<keyword evidence="2" id="KW-1185">Reference proteome</keyword>
<evidence type="ECO:0000313" key="2">
    <source>
        <dbReference type="Proteomes" id="UP000789901"/>
    </source>
</evidence>
<comment type="caution">
    <text evidence="1">The sequence shown here is derived from an EMBL/GenBank/DDBJ whole genome shotgun (WGS) entry which is preliminary data.</text>
</comment>
<protein>
    <submittedName>
        <fullName evidence="1">27369_t:CDS:1</fullName>
    </submittedName>
</protein>
<accession>A0ABN7WMP7</accession>
<evidence type="ECO:0000313" key="1">
    <source>
        <dbReference type="EMBL" id="CAG8836200.1"/>
    </source>
</evidence>